<protein>
    <submittedName>
        <fullName evidence="2">Integrase catalytic domain-containing protein</fullName>
    </submittedName>
</protein>
<dbReference type="EMBL" id="BMAU01021292">
    <property type="protein sequence ID" value="GFY09825.1"/>
    <property type="molecule type" value="Genomic_DNA"/>
</dbReference>
<reference evidence="2" key="1">
    <citation type="submission" date="2020-08" db="EMBL/GenBank/DDBJ databases">
        <title>Multicomponent nature underlies the extraordinary mechanical properties of spider dragline silk.</title>
        <authorList>
            <person name="Kono N."/>
            <person name="Nakamura H."/>
            <person name="Mori M."/>
            <person name="Yoshida Y."/>
            <person name="Ohtoshi R."/>
            <person name="Malay A.D."/>
            <person name="Moran D.A.P."/>
            <person name="Tomita M."/>
            <person name="Numata K."/>
            <person name="Arakawa K."/>
        </authorList>
    </citation>
    <scope>NUCLEOTIDE SEQUENCE</scope>
</reference>
<dbReference type="InterPro" id="IPR012337">
    <property type="entry name" value="RNaseH-like_sf"/>
</dbReference>
<comment type="caution">
    <text evidence="2">The sequence shown here is derived from an EMBL/GenBank/DDBJ whole genome shotgun (WGS) entry which is preliminary data.</text>
</comment>
<dbReference type="PROSITE" id="PS50994">
    <property type="entry name" value="INTEGRASE"/>
    <property type="match status" value="1"/>
</dbReference>
<dbReference type="Pfam" id="PF18701">
    <property type="entry name" value="DUF5641"/>
    <property type="match status" value="1"/>
</dbReference>
<gene>
    <name evidence="2" type="primary">AVEN_115577_1</name>
    <name evidence="2" type="ORF">TNCV_3697871</name>
</gene>
<dbReference type="GO" id="GO:0015074">
    <property type="term" value="P:DNA integration"/>
    <property type="evidence" value="ECO:0007669"/>
    <property type="project" value="InterPro"/>
</dbReference>
<accession>A0A8X6SEM4</accession>
<dbReference type="InterPro" id="IPR036397">
    <property type="entry name" value="RNaseH_sf"/>
</dbReference>
<proteinExistence type="predicted"/>
<evidence type="ECO:0000259" key="1">
    <source>
        <dbReference type="PROSITE" id="PS50994"/>
    </source>
</evidence>
<evidence type="ECO:0000313" key="3">
    <source>
        <dbReference type="Proteomes" id="UP000887159"/>
    </source>
</evidence>
<name>A0A8X6SEM4_TRICX</name>
<organism evidence="2 3">
    <name type="scientific">Trichonephila clavipes</name>
    <name type="common">Golden silk orbweaver</name>
    <name type="synonym">Nephila clavipes</name>
    <dbReference type="NCBI Taxonomy" id="2585209"/>
    <lineage>
        <taxon>Eukaryota</taxon>
        <taxon>Metazoa</taxon>
        <taxon>Ecdysozoa</taxon>
        <taxon>Arthropoda</taxon>
        <taxon>Chelicerata</taxon>
        <taxon>Arachnida</taxon>
        <taxon>Araneae</taxon>
        <taxon>Araneomorphae</taxon>
        <taxon>Entelegynae</taxon>
        <taxon>Araneoidea</taxon>
        <taxon>Nephilidae</taxon>
        <taxon>Trichonephila</taxon>
    </lineage>
</organism>
<dbReference type="InterPro" id="IPR001584">
    <property type="entry name" value="Integrase_cat-core"/>
</dbReference>
<dbReference type="AlphaFoldDB" id="A0A8X6SEM4"/>
<feature type="domain" description="Integrase catalytic" evidence="1">
    <location>
        <begin position="206"/>
        <end position="398"/>
    </location>
</feature>
<dbReference type="SUPFAM" id="SSF53098">
    <property type="entry name" value="Ribonuclease H-like"/>
    <property type="match status" value="1"/>
</dbReference>
<sequence length="686" mass="78987">MWFSGPDLQTDEYEDNQLFPDPSYRDELKCAVTLSMTECSSNFYDELFNDTNNFIKLIRIFSFIFRFINNIESKESCNKEKYLTADEIKRSTEFLAKLAQLSEFKAEIDALKKGKDVSKTSNLKALDPFLDENSLLRVGGRLCNADLPFEAKHQIIIPIHQIRMQFWPINGKGIARKTVHDCIACFRQKPTGVDQLMGNLPSERVTPSAPFFNSGVDFCGPFQIKFKNQRKGIFSKVYVAIFVCLATKAIHLEAVTDLTTEAFIAALKRLCARRGRISTLMSDNATNFKGAAAELNRFMKLICNKNETLANYFASEAIQWKFIPPRSPNFRGLWEAGVKSFKHHLYRTLVNSKITFEEFETIIIQIEGILNSRPLVPLSDNINEYEVLTPGHFIISRPISAIPEPAILDISDNRLSRWQYTTKCVQTLWKRWKNDYLNHLQQRNKWQFEKNNVAVGCLVLLKENDLPPCKWAMARILEVIYGTDGSDIVGKLLTGEVKQLSEGLTAVNTRLGWTVMAKLNCESKFDLENSLLVHSLFTNREKISDVWELDSLGIKDPSEKKSKLELQDLALKHFENTVLREDEGRYIVSIPWIEGNEKLEDHYSLAKGRLEKTVKTLKFTGRLFDHEQVFVDWEKEGIIEKIAHKMNQKMVGNFIICHTDLYSRKIPRLRFVLCLMSQLIMENLVR</sequence>
<evidence type="ECO:0000313" key="2">
    <source>
        <dbReference type="EMBL" id="GFY09825.1"/>
    </source>
</evidence>
<dbReference type="InterPro" id="IPR040676">
    <property type="entry name" value="DUF5641"/>
</dbReference>
<dbReference type="PANTHER" id="PTHR47331:SF1">
    <property type="entry name" value="GAG-LIKE PROTEIN"/>
    <property type="match status" value="1"/>
</dbReference>
<dbReference type="Gene3D" id="3.30.420.10">
    <property type="entry name" value="Ribonuclease H-like superfamily/Ribonuclease H"/>
    <property type="match status" value="1"/>
</dbReference>
<keyword evidence="3" id="KW-1185">Reference proteome</keyword>
<dbReference type="Proteomes" id="UP000887159">
    <property type="component" value="Unassembled WGS sequence"/>
</dbReference>
<dbReference type="GO" id="GO:0003676">
    <property type="term" value="F:nucleic acid binding"/>
    <property type="evidence" value="ECO:0007669"/>
    <property type="project" value="InterPro"/>
</dbReference>
<dbReference type="PANTHER" id="PTHR47331">
    <property type="entry name" value="PHD-TYPE DOMAIN-CONTAINING PROTEIN"/>
    <property type="match status" value="1"/>
</dbReference>